<protein>
    <recommendedName>
        <fullName evidence="5">Lipoprotein</fullName>
    </recommendedName>
</protein>
<dbReference type="RefSeq" id="WP_194044337.1">
    <property type="nucleotide sequence ID" value="NZ_JADEXF010000387.1"/>
</dbReference>
<feature type="chain" id="PRO_5045441475" description="Lipoprotein" evidence="2">
    <location>
        <begin position="23"/>
        <end position="182"/>
    </location>
</feature>
<comment type="caution">
    <text evidence="3">The sequence shown here is derived from an EMBL/GenBank/DDBJ whole genome shotgun (WGS) entry which is preliminary data.</text>
</comment>
<evidence type="ECO:0008006" key="5">
    <source>
        <dbReference type="Google" id="ProtNLM"/>
    </source>
</evidence>
<feature type="compositionally biased region" description="Polar residues" evidence="1">
    <location>
        <begin position="46"/>
        <end position="68"/>
    </location>
</feature>
<feature type="signal peptide" evidence="2">
    <location>
        <begin position="1"/>
        <end position="22"/>
    </location>
</feature>
<feature type="region of interest" description="Disordered" evidence="1">
    <location>
        <begin position="30"/>
        <end position="69"/>
    </location>
</feature>
<evidence type="ECO:0000256" key="2">
    <source>
        <dbReference type="SAM" id="SignalP"/>
    </source>
</evidence>
<reference evidence="3 4" key="1">
    <citation type="submission" date="2020-10" db="EMBL/GenBank/DDBJ databases">
        <authorList>
            <person name="Castelo-Branco R."/>
            <person name="Eusebio N."/>
            <person name="Adriana R."/>
            <person name="Vieira A."/>
            <person name="Brugerolle De Fraissinette N."/>
            <person name="Rezende De Castro R."/>
            <person name="Schneider M.P."/>
            <person name="Vasconcelos V."/>
            <person name="Leao P.N."/>
        </authorList>
    </citation>
    <scope>NUCLEOTIDE SEQUENCE [LARGE SCALE GENOMIC DNA]</scope>
    <source>
        <strain evidence="3 4">LEGE 07299</strain>
    </source>
</reference>
<evidence type="ECO:0000313" key="4">
    <source>
        <dbReference type="Proteomes" id="UP000647836"/>
    </source>
</evidence>
<dbReference type="EMBL" id="JADEXF010000387">
    <property type="protein sequence ID" value="MBE9105860.1"/>
    <property type="molecule type" value="Genomic_DNA"/>
</dbReference>
<sequence>MKKLRKISTFPVILLLFVLQTACSRLSSQQLDSGIQKSPDHRNQSHDPTTQISSEPSESRQNSQQEYSYDSEEVNEASNISELPGNWTLLANNDTEQAEFWVEVDSIKRSGSTVIVKTLFKNPQQRYTQLLRFDCEFYIVRLLATNGEQPDPYHQPEAYASIGEKIQPGTFVDKLYQSVCRK</sequence>
<keyword evidence="2" id="KW-0732">Signal</keyword>
<name>A0ABR9U0P0_9NOSO</name>
<accession>A0ABR9U0P0</accession>
<proteinExistence type="predicted"/>
<keyword evidence="4" id="KW-1185">Reference proteome</keyword>
<dbReference type="Proteomes" id="UP000647836">
    <property type="component" value="Unassembled WGS sequence"/>
</dbReference>
<evidence type="ECO:0000256" key="1">
    <source>
        <dbReference type="SAM" id="MobiDB-lite"/>
    </source>
</evidence>
<gene>
    <name evidence="3" type="ORF">IQ229_13180</name>
</gene>
<evidence type="ECO:0000313" key="3">
    <source>
        <dbReference type="EMBL" id="MBE9105860.1"/>
    </source>
</evidence>
<organism evidence="3 4">
    <name type="scientific">Nostoc cf. edaphicum LEGE 07299</name>
    <dbReference type="NCBI Taxonomy" id="2777974"/>
    <lineage>
        <taxon>Bacteria</taxon>
        <taxon>Bacillati</taxon>
        <taxon>Cyanobacteriota</taxon>
        <taxon>Cyanophyceae</taxon>
        <taxon>Nostocales</taxon>
        <taxon>Nostocaceae</taxon>
        <taxon>Nostoc</taxon>
    </lineage>
</organism>